<sequence>MGKMAQTSEKQSNKFSISDLEDQIRSGPSSELHLRLEECYDQFKSLEKERKKTEADLARYNPGKKVSSANNIPVPRLPPNPSRVDRLIVDQLREHARVITLIAKMERLLGSPVNSRIHTTMETWLESIKKVQARRRDEIINSTNRQQSLVAGIQTPRIQEDKEQFGGRKRRETPWWNNMVKEAVEEKNRNEETKEEYRENRVSNRAL</sequence>
<evidence type="ECO:0000313" key="2">
    <source>
        <dbReference type="EMBL" id="CAD7403785.1"/>
    </source>
</evidence>
<name>A0A7R9CWK7_TIMCR</name>
<dbReference type="GO" id="GO:0005737">
    <property type="term" value="C:cytoplasm"/>
    <property type="evidence" value="ECO:0007669"/>
    <property type="project" value="TreeGrafter"/>
</dbReference>
<dbReference type="PANTHER" id="PTHR33861">
    <property type="entry name" value="PROTEIN CBG18333"/>
    <property type="match status" value="1"/>
</dbReference>
<dbReference type="InterPro" id="IPR027963">
    <property type="entry name" value="MEIOC"/>
</dbReference>
<feature type="region of interest" description="Disordered" evidence="1">
    <location>
        <begin position="1"/>
        <end position="29"/>
    </location>
</feature>
<dbReference type="GO" id="GO:0005634">
    <property type="term" value="C:nucleus"/>
    <property type="evidence" value="ECO:0007669"/>
    <property type="project" value="TreeGrafter"/>
</dbReference>
<dbReference type="EMBL" id="OC318954">
    <property type="protein sequence ID" value="CAD7403785.1"/>
    <property type="molecule type" value="Genomic_DNA"/>
</dbReference>
<dbReference type="GO" id="GO:0007144">
    <property type="term" value="P:female meiosis I"/>
    <property type="evidence" value="ECO:0007669"/>
    <property type="project" value="TreeGrafter"/>
</dbReference>
<feature type="region of interest" description="Disordered" evidence="1">
    <location>
        <begin position="185"/>
        <end position="207"/>
    </location>
</feature>
<evidence type="ECO:0000256" key="1">
    <source>
        <dbReference type="SAM" id="MobiDB-lite"/>
    </source>
</evidence>
<accession>A0A7R9CWK7</accession>
<dbReference type="Pfam" id="PF15189">
    <property type="entry name" value="MEIOC"/>
    <property type="match status" value="1"/>
</dbReference>
<feature type="compositionally biased region" description="Polar residues" evidence="1">
    <location>
        <begin position="1"/>
        <end position="16"/>
    </location>
</feature>
<dbReference type="PANTHER" id="PTHR33861:SF5">
    <property type="entry name" value="GAMMA-TUBULIN COMPLEX COMPONENT"/>
    <property type="match status" value="1"/>
</dbReference>
<dbReference type="GO" id="GO:0007141">
    <property type="term" value="P:male meiosis I"/>
    <property type="evidence" value="ECO:0007669"/>
    <property type="project" value="TreeGrafter"/>
</dbReference>
<dbReference type="AlphaFoldDB" id="A0A7R9CWK7"/>
<organism evidence="2">
    <name type="scientific">Timema cristinae</name>
    <name type="common">Walking stick</name>
    <dbReference type="NCBI Taxonomy" id="61476"/>
    <lineage>
        <taxon>Eukaryota</taxon>
        <taxon>Metazoa</taxon>
        <taxon>Ecdysozoa</taxon>
        <taxon>Arthropoda</taxon>
        <taxon>Hexapoda</taxon>
        <taxon>Insecta</taxon>
        <taxon>Pterygota</taxon>
        <taxon>Neoptera</taxon>
        <taxon>Polyneoptera</taxon>
        <taxon>Phasmatodea</taxon>
        <taxon>Timematodea</taxon>
        <taxon>Timematoidea</taxon>
        <taxon>Timematidae</taxon>
        <taxon>Timema</taxon>
    </lineage>
</organism>
<protein>
    <submittedName>
        <fullName evidence="2">Uncharacterized protein</fullName>
    </submittedName>
</protein>
<gene>
    <name evidence="2" type="ORF">TCEB3V08_LOCUS7165</name>
</gene>
<proteinExistence type="predicted"/>
<reference evidence="2" key="1">
    <citation type="submission" date="2020-11" db="EMBL/GenBank/DDBJ databases">
        <authorList>
            <person name="Tran Van P."/>
        </authorList>
    </citation>
    <scope>NUCLEOTIDE SEQUENCE</scope>
</reference>
<dbReference type="GO" id="GO:0048255">
    <property type="term" value="P:mRNA stabilization"/>
    <property type="evidence" value="ECO:0007669"/>
    <property type="project" value="TreeGrafter"/>
</dbReference>